<reference evidence="2" key="1">
    <citation type="submission" date="2019-05" db="EMBL/GenBank/DDBJ databases">
        <title>Annotation for the trematode Fasciolopsis buski.</title>
        <authorList>
            <person name="Choi Y.-J."/>
        </authorList>
    </citation>
    <scope>NUCLEOTIDE SEQUENCE</scope>
    <source>
        <strain evidence="2">HT</strain>
        <tissue evidence="2">Whole worm</tissue>
    </source>
</reference>
<proteinExistence type="predicted"/>
<dbReference type="EMBL" id="LUCM01003795">
    <property type="protein sequence ID" value="KAA0195300.1"/>
    <property type="molecule type" value="Genomic_DNA"/>
</dbReference>
<dbReference type="OrthoDB" id="10250105at2759"/>
<name>A0A8E0VL09_9TREM</name>
<evidence type="ECO:0000313" key="2">
    <source>
        <dbReference type="EMBL" id="KAA0195300.1"/>
    </source>
</evidence>
<feature type="domain" description="BPL/LPL catalytic" evidence="1">
    <location>
        <begin position="253"/>
        <end position="488"/>
    </location>
</feature>
<sequence length="571" mass="63922">MGTWSTVCTTFFAKRILEVFEKRVNFFQSDRAVLNVCCLRTPDSCHMLFDNVKRNLERSIDRDRAVVYSLSRNEFTSQLWETSTKLLVLIEAQNGDTEEFNQELNLVTRFIADGGLVMMLIDPPSKKVSGSRSDFGSVLSDSLCSISERFSNEQSDISWLWSVRSPFHHPEGDLPSGNQTTRMLIGSGSDGRQHVVCFVAMLITPDKMRSKLFTLKSTTNGAQYDVKPLYSTDPLLPDGFSWTTYLSTLQTHVLGRALLWAESLPSSYSLCERLLSSLPPDSGLVVVSNQQTEGRGRGSNRWISVHGQALFTFHMTLREPLIRTPNSNPSPPPFMNLVTLTQHLVALAIVFASRRILADRLGLIRPEDPEPDLEWIADLKLPGPNIRVKWPNDVYVVDDKVRSSISDVNDGNHGILGKMAGLLTKCTMIDSRQVDLISGIGINVQNTIPSVCLQQLLDRIQPSAVKITTAEVIAQVLNQFERLISSVLSPESKYDLDWLLDLYTKCWIHENQRVLVHTPPIGNGGNPRLCIIVGLDKFGYLRVCDAHDGTQYTLHPDGNSMDMMRGLICPK</sequence>
<protein>
    <submittedName>
        <fullName evidence="2">Holocarboxylase synthetase</fullName>
    </submittedName>
</protein>
<dbReference type="PANTHER" id="PTHR12835">
    <property type="entry name" value="BIOTIN PROTEIN LIGASE"/>
    <property type="match status" value="1"/>
</dbReference>
<dbReference type="Gene3D" id="3.30.930.10">
    <property type="entry name" value="Bira Bifunctional Protein, Domain 2"/>
    <property type="match status" value="1"/>
</dbReference>
<dbReference type="InterPro" id="IPR045864">
    <property type="entry name" value="aa-tRNA-synth_II/BPL/LPL"/>
</dbReference>
<dbReference type="InterPro" id="IPR004143">
    <property type="entry name" value="BPL_LPL_catalytic"/>
</dbReference>
<dbReference type="SUPFAM" id="SSF55681">
    <property type="entry name" value="Class II aaRS and biotin synthetases"/>
    <property type="match status" value="1"/>
</dbReference>
<dbReference type="Pfam" id="PF03099">
    <property type="entry name" value="BPL_LplA_LipB"/>
    <property type="match status" value="1"/>
</dbReference>
<accession>A0A8E0VL09</accession>
<dbReference type="AlphaFoldDB" id="A0A8E0VL09"/>
<dbReference type="PROSITE" id="PS51733">
    <property type="entry name" value="BPL_LPL_CATALYTIC"/>
    <property type="match status" value="1"/>
</dbReference>
<gene>
    <name evidence="2" type="ORF">FBUS_02307</name>
</gene>
<evidence type="ECO:0000259" key="1">
    <source>
        <dbReference type="PROSITE" id="PS51733"/>
    </source>
</evidence>
<dbReference type="Proteomes" id="UP000728185">
    <property type="component" value="Unassembled WGS sequence"/>
</dbReference>
<dbReference type="PANTHER" id="PTHR12835:SF5">
    <property type="entry name" value="BIOTIN--PROTEIN LIGASE"/>
    <property type="match status" value="1"/>
</dbReference>
<organism evidence="2 3">
    <name type="scientific">Fasciolopsis buskii</name>
    <dbReference type="NCBI Taxonomy" id="27845"/>
    <lineage>
        <taxon>Eukaryota</taxon>
        <taxon>Metazoa</taxon>
        <taxon>Spiralia</taxon>
        <taxon>Lophotrochozoa</taxon>
        <taxon>Platyhelminthes</taxon>
        <taxon>Trematoda</taxon>
        <taxon>Digenea</taxon>
        <taxon>Plagiorchiida</taxon>
        <taxon>Echinostomata</taxon>
        <taxon>Echinostomatoidea</taxon>
        <taxon>Fasciolidae</taxon>
        <taxon>Fasciolopsis</taxon>
    </lineage>
</organism>
<dbReference type="GO" id="GO:0005737">
    <property type="term" value="C:cytoplasm"/>
    <property type="evidence" value="ECO:0007669"/>
    <property type="project" value="TreeGrafter"/>
</dbReference>
<keyword evidence="3" id="KW-1185">Reference proteome</keyword>
<comment type="caution">
    <text evidence="2">The sequence shown here is derived from an EMBL/GenBank/DDBJ whole genome shotgun (WGS) entry which is preliminary data.</text>
</comment>
<evidence type="ECO:0000313" key="3">
    <source>
        <dbReference type="Proteomes" id="UP000728185"/>
    </source>
</evidence>
<dbReference type="GO" id="GO:0004077">
    <property type="term" value="F:biotin--[biotin carboxyl-carrier protein] ligase activity"/>
    <property type="evidence" value="ECO:0007669"/>
    <property type="project" value="TreeGrafter"/>
</dbReference>